<accession>A0ABS0GTL5</accession>
<protein>
    <submittedName>
        <fullName evidence="2">Uncharacterized protein</fullName>
    </submittedName>
</protein>
<gene>
    <name evidence="2" type="ORF">I0C86_11295</name>
</gene>
<evidence type="ECO:0000313" key="2">
    <source>
        <dbReference type="EMBL" id="MBF9129546.1"/>
    </source>
</evidence>
<evidence type="ECO:0000313" key="3">
    <source>
        <dbReference type="Proteomes" id="UP000638560"/>
    </source>
</evidence>
<dbReference type="Proteomes" id="UP000638560">
    <property type="component" value="Unassembled WGS sequence"/>
</dbReference>
<name>A0ABS0GTL5_9ACTN</name>
<keyword evidence="1" id="KW-0732">Signal</keyword>
<keyword evidence="3" id="KW-1185">Reference proteome</keyword>
<feature type="signal peptide" evidence="1">
    <location>
        <begin position="1"/>
        <end position="29"/>
    </location>
</feature>
<feature type="chain" id="PRO_5046974760" evidence="1">
    <location>
        <begin position="30"/>
        <end position="324"/>
    </location>
</feature>
<proteinExistence type="predicted"/>
<dbReference type="RefSeq" id="WP_196201179.1">
    <property type="nucleotide sequence ID" value="NZ_JADPUN010000122.1"/>
</dbReference>
<organism evidence="2 3">
    <name type="scientific">Plantactinospora alkalitolerans</name>
    <dbReference type="NCBI Taxonomy" id="2789879"/>
    <lineage>
        <taxon>Bacteria</taxon>
        <taxon>Bacillati</taxon>
        <taxon>Actinomycetota</taxon>
        <taxon>Actinomycetes</taxon>
        <taxon>Micromonosporales</taxon>
        <taxon>Micromonosporaceae</taxon>
        <taxon>Plantactinospora</taxon>
    </lineage>
</organism>
<dbReference type="EMBL" id="JADPUN010000122">
    <property type="protein sequence ID" value="MBF9129546.1"/>
    <property type="molecule type" value="Genomic_DNA"/>
</dbReference>
<evidence type="ECO:0000256" key="1">
    <source>
        <dbReference type="SAM" id="SignalP"/>
    </source>
</evidence>
<sequence>MHKTSRRRLTLAVTGTIAMTLGVMAPAVAASAAPAPGTVKIVQGDASASFGRLVLEPTERGYQGNLQITVRNQGTDPGSFRMLIREPVASSMNWRTSPEQFCQTENAYPGHRTTYGCFLNQIAPGGSLTFSVSFAVLTATKPYPMTAPGGRIAISDGYALDVPFSKFKPFETLFRSTSGSLRDPRPYQQDTRAKSSIVVADEVTLTRGDNGWYTGRLEATVTYNGDAAHDYLWFDTLVADDRAILVATDPAGAPCWRSCEAPGGRLMAGESRTFGLIFEAAPDAVPGLIEASGTMHALWQGAPVAEKNTSDNAFAFKIRIPEPA</sequence>
<reference evidence="2 3" key="1">
    <citation type="submission" date="2020-11" db="EMBL/GenBank/DDBJ databases">
        <title>A novel isolate from a Black sea contaminated sediment with potential to produce alkanes: Plantactinospora alkalitolerans sp. nov.</title>
        <authorList>
            <person name="Carro L."/>
            <person name="Veyisoglu A."/>
            <person name="Guven K."/>
            <person name="Schumann P."/>
            <person name="Klenk H.-P."/>
            <person name="Sahin N."/>
        </authorList>
    </citation>
    <scope>NUCLEOTIDE SEQUENCE [LARGE SCALE GENOMIC DNA]</scope>
    <source>
        <strain evidence="2 3">S1510</strain>
    </source>
</reference>
<comment type="caution">
    <text evidence="2">The sequence shown here is derived from an EMBL/GenBank/DDBJ whole genome shotgun (WGS) entry which is preliminary data.</text>
</comment>